<evidence type="ECO:0000313" key="2">
    <source>
        <dbReference type="Proteomes" id="UP000632125"/>
    </source>
</evidence>
<accession>A0A927HA49</accession>
<protein>
    <submittedName>
        <fullName evidence="1">Uncharacterized protein</fullName>
    </submittedName>
</protein>
<evidence type="ECO:0000313" key="1">
    <source>
        <dbReference type="EMBL" id="MBD2872269.1"/>
    </source>
</evidence>
<dbReference type="Proteomes" id="UP000632125">
    <property type="component" value="Unassembled WGS sequence"/>
</dbReference>
<proteinExistence type="predicted"/>
<dbReference type="InterPro" id="IPR012337">
    <property type="entry name" value="RNaseH-like_sf"/>
</dbReference>
<dbReference type="EMBL" id="JACXIY010000044">
    <property type="protein sequence ID" value="MBD2872269.1"/>
    <property type="molecule type" value="Genomic_DNA"/>
</dbReference>
<reference evidence="1" key="1">
    <citation type="submission" date="2020-09" db="EMBL/GenBank/DDBJ databases">
        <title>A novel bacterium of genus Paenibacillus, isolated from South China Sea.</title>
        <authorList>
            <person name="Huang H."/>
            <person name="Mo K."/>
            <person name="Hu Y."/>
        </authorList>
    </citation>
    <scope>NUCLEOTIDE SEQUENCE</scope>
    <source>
        <strain evidence="1">IB182493</strain>
    </source>
</reference>
<name>A0A927HA49_9BACL</name>
<dbReference type="SUPFAM" id="SSF53098">
    <property type="entry name" value="Ribonuclease H-like"/>
    <property type="match status" value="1"/>
</dbReference>
<dbReference type="AlphaFoldDB" id="A0A927HA49"/>
<gene>
    <name evidence="1" type="ORF">IDH41_27160</name>
</gene>
<keyword evidence="2" id="KW-1185">Reference proteome</keyword>
<sequence>MNRPLNLWIDRACSNPSFRPYMVNKGTMFLYCDYAGFASRHDYGVACCAVFNRTVKVTAKKLPIERDRGSNYGEILAIALSLDTLAALPEQQPKAAVIFTDCSRISRILAQDRYSNPHDGQAVAELTAALAKLNRRFPEVGVQIRYIRKHKRNNPFHRLAHDAARQAAMSSVGWSLDEPCIIR</sequence>
<dbReference type="Gene3D" id="3.30.420.10">
    <property type="entry name" value="Ribonuclease H-like superfamily/Ribonuclease H"/>
    <property type="match status" value="1"/>
</dbReference>
<organism evidence="1 2">
    <name type="scientific">Paenibacillus arenilitoris</name>
    <dbReference type="NCBI Taxonomy" id="2772299"/>
    <lineage>
        <taxon>Bacteria</taxon>
        <taxon>Bacillati</taxon>
        <taxon>Bacillota</taxon>
        <taxon>Bacilli</taxon>
        <taxon>Bacillales</taxon>
        <taxon>Paenibacillaceae</taxon>
        <taxon>Paenibacillus</taxon>
    </lineage>
</organism>
<dbReference type="InterPro" id="IPR036397">
    <property type="entry name" value="RNaseH_sf"/>
</dbReference>
<dbReference type="GO" id="GO:0003676">
    <property type="term" value="F:nucleic acid binding"/>
    <property type="evidence" value="ECO:0007669"/>
    <property type="project" value="InterPro"/>
</dbReference>
<dbReference type="RefSeq" id="WP_190866799.1">
    <property type="nucleotide sequence ID" value="NZ_JACXIY010000044.1"/>
</dbReference>
<comment type="caution">
    <text evidence="1">The sequence shown here is derived from an EMBL/GenBank/DDBJ whole genome shotgun (WGS) entry which is preliminary data.</text>
</comment>